<reference evidence="7 8" key="1">
    <citation type="journal article" date="2016" name="Nat. Commun.">
        <title>Thousands of microbial genomes shed light on interconnected biogeochemical processes in an aquifer system.</title>
        <authorList>
            <person name="Anantharaman K."/>
            <person name="Brown C.T."/>
            <person name="Hug L.A."/>
            <person name="Sharon I."/>
            <person name="Castelle C.J."/>
            <person name="Probst A.J."/>
            <person name="Thomas B.C."/>
            <person name="Singh A."/>
            <person name="Wilkins M.J."/>
            <person name="Karaoz U."/>
            <person name="Brodie E.L."/>
            <person name="Williams K.H."/>
            <person name="Hubbard S.S."/>
            <person name="Banfield J.F."/>
        </authorList>
    </citation>
    <scope>NUCLEOTIDE SEQUENCE [LARGE SCALE GENOMIC DNA]</scope>
</reference>
<protein>
    <recommendedName>
        <fullName evidence="5">tRNA pseudouridine synthase B</fullName>
        <ecNumber evidence="5">5.4.99.25</ecNumber>
    </recommendedName>
    <alternativeName>
        <fullName evidence="5">tRNA pseudouridine(55) synthase</fullName>
        <shortName evidence="5">Psi55 synthase</shortName>
    </alternativeName>
    <alternativeName>
        <fullName evidence="5">tRNA pseudouridylate synthase</fullName>
    </alternativeName>
    <alternativeName>
        <fullName evidence="5">tRNA-uridine isomerase</fullName>
    </alternativeName>
</protein>
<feature type="active site" description="Nucleophile" evidence="5">
    <location>
        <position position="38"/>
    </location>
</feature>
<dbReference type="NCBIfam" id="TIGR00431">
    <property type="entry name" value="TruB"/>
    <property type="match status" value="1"/>
</dbReference>
<evidence type="ECO:0000313" key="7">
    <source>
        <dbReference type="EMBL" id="OHA03418.1"/>
    </source>
</evidence>
<evidence type="ECO:0000256" key="5">
    <source>
        <dbReference type="HAMAP-Rule" id="MF_01080"/>
    </source>
</evidence>
<dbReference type="GO" id="GO:0003723">
    <property type="term" value="F:RNA binding"/>
    <property type="evidence" value="ECO:0007669"/>
    <property type="project" value="InterPro"/>
</dbReference>
<dbReference type="AlphaFoldDB" id="A0A1G2KVF3"/>
<dbReference type="EC" id="5.4.99.25" evidence="5"/>
<feature type="domain" description="Pseudouridine synthase II N-terminal" evidence="6">
    <location>
        <begin position="23"/>
        <end position="178"/>
    </location>
</feature>
<evidence type="ECO:0000256" key="2">
    <source>
        <dbReference type="ARBA" id="ARBA00005642"/>
    </source>
</evidence>
<evidence type="ECO:0000259" key="6">
    <source>
        <dbReference type="Pfam" id="PF01509"/>
    </source>
</evidence>
<gene>
    <name evidence="5" type="primary">truB</name>
    <name evidence="7" type="ORF">A3C92_01195</name>
</gene>
<dbReference type="PANTHER" id="PTHR13767">
    <property type="entry name" value="TRNA-PSEUDOURIDINE SYNTHASE"/>
    <property type="match status" value="1"/>
</dbReference>
<dbReference type="EMBL" id="MHQN01000019">
    <property type="protein sequence ID" value="OHA03418.1"/>
    <property type="molecule type" value="Genomic_DNA"/>
</dbReference>
<dbReference type="PANTHER" id="PTHR13767:SF2">
    <property type="entry name" value="PSEUDOURIDYLATE SYNTHASE TRUB1"/>
    <property type="match status" value="1"/>
</dbReference>
<comment type="catalytic activity">
    <reaction evidence="1 5">
        <text>uridine(55) in tRNA = pseudouridine(55) in tRNA</text>
        <dbReference type="Rhea" id="RHEA:42532"/>
        <dbReference type="Rhea" id="RHEA-COMP:10101"/>
        <dbReference type="Rhea" id="RHEA-COMP:10102"/>
        <dbReference type="ChEBI" id="CHEBI:65314"/>
        <dbReference type="ChEBI" id="CHEBI:65315"/>
        <dbReference type="EC" id="5.4.99.25"/>
    </reaction>
</comment>
<comment type="caution">
    <text evidence="7">The sequence shown here is derived from an EMBL/GenBank/DDBJ whole genome shotgun (WGS) entry which is preliminary data.</text>
</comment>
<dbReference type="InterPro" id="IPR020103">
    <property type="entry name" value="PsdUridine_synth_cat_dom_sf"/>
</dbReference>
<dbReference type="Proteomes" id="UP000177177">
    <property type="component" value="Unassembled WGS sequence"/>
</dbReference>
<dbReference type="Gene3D" id="3.30.2350.10">
    <property type="entry name" value="Pseudouridine synthase"/>
    <property type="match status" value="1"/>
</dbReference>
<sequence length="223" mass="24286">MEQIIFIDKSKGITSFDVIRMLRRTLGVRKMGHAGTLDPNATGILIVGVGEGTKHLQKYIGLPKTYVMDILLGVRTDTGDITGNIIETSVCPTFNVGQVERILEGMIGSIALPIPSYSALKYKGKPRYAYARKGIALEPKIRKMEIFSLRFIDICYGGLASIANPVLKIEMDCASGTYARSVAEEIGRMLGVPATLKDLRRTRIGAFSVAEAQPLPPIEKASV</sequence>
<organism evidence="7 8">
    <name type="scientific">Candidatus Sungbacteria bacterium RIFCSPHIGHO2_02_FULL_53_17</name>
    <dbReference type="NCBI Taxonomy" id="1802275"/>
    <lineage>
        <taxon>Bacteria</taxon>
        <taxon>Candidatus Sungiibacteriota</taxon>
    </lineage>
</organism>
<comment type="function">
    <text evidence="5">Responsible for synthesis of pseudouridine from uracil-55 in the psi GC loop of transfer RNAs.</text>
</comment>
<keyword evidence="3 5" id="KW-0819">tRNA processing</keyword>
<evidence type="ECO:0000256" key="3">
    <source>
        <dbReference type="ARBA" id="ARBA00022694"/>
    </source>
</evidence>
<proteinExistence type="inferred from homology"/>
<name>A0A1G2KVF3_9BACT</name>
<dbReference type="SUPFAM" id="SSF55120">
    <property type="entry name" value="Pseudouridine synthase"/>
    <property type="match status" value="1"/>
</dbReference>
<evidence type="ECO:0000256" key="4">
    <source>
        <dbReference type="ARBA" id="ARBA00023235"/>
    </source>
</evidence>
<evidence type="ECO:0000313" key="8">
    <source>
        <dbReference type="Proteomes" id="UP000177177"/>
    </source>
</evidence>
<dbReference type="GO" id="GO:1990481">
    <property type="term" value="P:mRNA pseudouridine synthesis"/>
    <property type="evidence" value="ECO:0007669"/>
    <property type="project" value="TreeGrafter"/>
</dbReference>
<dbReference type="GO" id="GO:0160148">
    <property type="term" value="F:tRNA pseudouridine(55) synthase activity"/>
    <property type="evidence" value="ECO:0007669"/>
    <property type="project" value="UniProtKB-EC"/>
</dbReference>
<dbReference type="Pfam" id="PF01509">
    <property type="entry name" value="TruB_N"/>
    <property type="match status" value="1"/>
</dbReference>
<comment type="similarity">
    <text evidence="2 5">Belongs to the pseudouridine synthase TruB family. Type 1 subfamily.</text>
</comment>
<dbReference type="InterPro" id="IPR014780">
    <property type="entry name" value="tRNA_psdUridine_synth_TruB"/>
</dbReference>
<keyword evidence="4 5" id="KW-0413">Isomerase</keyword>
<dbReference type="GO" id="GO:0031119">
    <property type="term" value="P:tRNA pseudouridine synthesis"/>
    <property type="evidence" value="ECO:0007669"/>
    <property type="project" value="UniProtKB-UniRule"/>
</dbReference>
<accession>A0A1G2KVF3</accession>
<evidence type="ECO:0000256" key="1">
    <source>
        <dbReference type="ARBA" id="ARBA00000385"/>
    </source>
</evidence>
<dbReference type="HAMAP" id="MF_01080">
    <property type="entry name" value="TruB_bact"/>
    <property type="match status" value="1"/>
</dbReference>
<dbReference type="InterPro" id="IPR002501">
    <property type="entry name" value="PsdUridine_synth_N"/>
</dbReference>